<dbReference type="EMBL" id="JAUDCK010000003">
    <property type="protein sequence ID" value="MDM8195010.1"/>
    <property type="molecule type" value="Genomic_DNA"/>
</dbReference>
<feature type="transmembrane region" description="Helical" evidence="1">
    <location>
        <begin position="87"/>
        <end position="107"/>
    </location>
</feature>
<reference evidence="3" key="1">
    <citation type="submission" date="2023-06" db="EMBL/GenBank/DDBJ databases">
        <title>Identification and characterization of horizontal gene transfer across gut microbiota members of farm animals based on homology search.</title>
        <authorList>
            <person name="Zeman M."/>
            <person name="Kubasova T."/>
            <person name="Jahodarova E."/>
            <person name="Nykrynova M."/>
            <person name="Rychlik I."/>
        </authorList>
    </citation>
    <scope>NUCLEOTIDE SEQUENCE [LARGE SCALE GENOMIC DNA]</scope>
    <source>
        <strain evidence="3">ET341</strain>
    </source>
</reference>
<keyword evidence="3" id="KW-1185">Reference proteome</keyword>
<name>A0ABT7UFT6_9FIRM</name>
<evidence type="ECO:0000313" key="3">
    <source>
        <dbReference type="Proteomes" id="UP001529275"/>
    </source>
</evidence>
<keyword evidence="1" id="KW-1133">Transmembrane helix</keyword>
<proteinExistence type="predicted"/>
<evidence type="ECO:0000256" key="1">
    <source>
        <dbReference type="SAM" id="Phobius"/>
    </source>
</evidence>
<feature type="transmembrane region" description="Helical" evidence="1">
    <location>
        <begin position="54"/>
        <end position="75"/>
    </location>
</feature>
<accession>A0ABT7UFT6</accession>
<dbReference type="Proteomes" id="UP001529275">
    <property type="component" value="Unassembled WGS sequence"/>
</dbReference>
<keyword evidence="1" id="KW-0472">Membrane</keyword>
<sequence>MNAFLISMLPLFFIQYNPLYEMVVIDWLNLLACIGILFYLIGVWSYLYQRRHGWFYTFLGSFVLVIAKMDLLIVFSQEKYLMNAMLFYNVYVIFSIGLMFYVIWCYVDESQC</sequence>
<protein>
    <submittedName>
        <fullName evidence="2">Uncharacterized protein</fullName>
    </submittedName>
</protein>
<keyword evidence="1" id="KW-0812">Transmembrane</keyword>
<gene>
    <name evidence="2" type="ORF">QUV98_01630</name>
</gene>
<comment type="caution">
    <text evidence="2">The sequence shown here is derived from an EMBL/GenBank/DDBJ whole genome shotgun (WGS) entry which is preliminary data.</text>
</comment>
<organism evidence="2 3">
    <name type="scientific">Massilimicrobiota timonensis</name>
    <dbReference type="NCBI Taxonomy" id="1776392"/>
    <lineage>
        <taxon>Bacteria</taxon>
        <taxon>Bacillati</taxon>
        <taxon>Bacillota</taxon>
        <taxon>Erysipelotrichia</taxon>
        <taxon>Erysipelotrichales</taxon>
        <taxon>Erysipelotrichaceae</taxon>
        <taxon>Massilimicrobiota</taxon>
    </lineage>
</organism>
<feature type="transmembrane region" description="Helical" evidence="1">
    <location>
        <begin position="27"/>
        <end position="47"/>
    </location>
</feature>
<evidence type="ECO:0000313" key="2">
    <source>
        <dbReference type="EMBL" id="MDM8195010.1"/>
    </source>
</evidence>